<dbReference type="OrthoDB" id="1118894at2"/>
<evidence type="ECO:0008006" key="3">
    <source>
        <dbReference type="Google" id="ProtNLM"/>
    </source>
</evidence>
<dbReference type="SUPFAM" id="SSF53474">
    <property type="entry name" value="alpha/beta-Hydrolases"/>
    <property type="match status" value="1"/>
</dbReference>
<accession>A0A5N5IXY0</accession>
<reference evidence="1" key="1">
    <citation type="submission" date="2019-10" db="EMBL/GenBank/DDBJ databases">
        <title>Muricauda hadale sp. nov., a piezophilic bacterium isolated from hadopelagic water of the Mariana Trench.</title>
        <authorList>
            <person name="Wei Y."/>
        </authorList>
    </citation>
    <scope>NUCLEOTIDE SEQUENCE [LARGE SCALE GENOMIC DNA]</scope>
    <source>
        <strain evidence="1">MT-229</strain>
    </source>
</reference>
<dbReference type="RefSeq" id="WP_151889825.1">
    <property type="nucleotide sequence ID" value="NZ_VNIK02000003.1"/>
</dbReference>
<dbReference type="Proteomes" id="UP000319204">
    <property type="component" value="Unassembled WGS sequence"/>
</dbReference>
<protein>
    <recommendedName>
        <fullName evidence="3">Alpha/beta hydrolase</fullName>
    </recommendedName>
</protein>
<comment type="caution">
    <text evidence="1">The sequence shown here is derived from an EMBL/GenBank/DDBJ whole genome shotgun (WGS) entry which is preliminary data.</text>
</comment>
<keyword evidence="2" id="KW-1185">Reference proteome</keyword>
<organism evidence="1 2">
    <name type="scientific">Flagellimonas hadalis</name>
    <dbReference type="NCBI Taxonomy" id="2597517"/>
    <lineage>
        <taxon>Bacteria</taxon>
        <taxon>Pseudomonadati</taxon>
        <taxon>Bacteroidota</taxon>
        <taxon>Flavobacteriia</taxon>
        <taxon>Flavobacteriales</taxon>
        <taxon>Flavobacteriaceae</taxon>
        <taxon>Flagellimonas</taxon>
    </lineage>
</organism>
<dbReference type="EMBL" id="VNIK02000003">
    <property type="protein sequence ID" value="KAB5490056.1"/>
    <property type="molecule type" value="Genomic_DNA"/>
</dbReference>
<dbReference type="InterPro" id="IPR029058">
    <property type="entry name" value="AB_hydrolase_fold"/>
</dbReference>
<name>A0A5N5IXY0_9FLAO</name>
<evidence type="ECO:0000313" key="2">
    <source>
        <dbReference type="Proteomes" id="UP000319204"/>
    </source>
</evidence>
<dbReference type="AlphaFoldDB" id="A0A5N5IXY0"/>
<sequence>MTEKLVVISDMWGAKKGLWIASYFGYLQQYYDIVFHDCQQLGGIDVPLNTEENIHKAFVDGGIDTAVAQLLKKETIPAHYLAFSTGGTIAYKAALRGLPMKSLTSISATRIRLEDQKPNVPMNLIYGEYDEFIPNQKWAQEIGVELNVVPHFGHGLYTDEKIISEVCLGLLEQVTQVVATKKAV</sequence>
<dbReference type="Gene3D" id="3.40.50.1820">
    <property type="entry name" value="alpha/beta hydrolase"/>
    <property type="match status" value="1"/>
</dbReference>
<proteinExistence type="predicted"/>
<gene>
    <name evidence="1" type="ORF">FOT42_006805</name>
</gene>
<evidence type="ECO:0000313" key="1">
    <source>
        <dbReference type="EMBL" id="KAB5490056.1"/>
    </source>
</evidence>